<evidence type="ECO:0000256" key="2">
    <source>
        <dbReference type="HAMAP-Rule" id="MF_00758"/>
    </source>
</evidence>
<dbReference type="PANTHER" id="PTHR30327:SF1">
    <property type="entry name" value="UPF0301 PROTEIN YQGE"/>
    <property type="match status" value="1"/>
</dbReference>
<evidence type="ECO:0000313" key="3">
    <source>
        <dbReference type="EMBL" id="ADI20102.1"/>
    </source>
</evidence>
<name>E0Y0B1_9PROT</name>
<organism evidence="3">
    <name type="scientific">uncultured alpha proteobacterium EB080_L06A09</name>
    <dbReference type="NCBI Taxonomy" id="710794"/>
    <lineage>
        <taxon>Bacteria</taxon>
        <taxon>Pseudomonadati</taxon>
        <taxon>Pseudomonadota</taxon>
        <taxon>Alphaproteobacteria</taxon>
        <taxon>environmental samples</taxon>
    </lineage>
</organism>
<dbReference type="InterPro" id="IPR003774">
    <property type="entry name" value="AlgH-like"/>
</dbReference>
<dbReference type="AlphaFoldDB" id="E0Y0B1"/>
<dbReference type="SUPFAM" id="SSF143456">
    <property type="entry name" value="VC0467-like"/>
    <property type="match status" value="1"/>
</dbReference>
<dbReference type="GO" id="GO:0005829">
    <property type="term" value="C:cytosol"/>
    <property type="evidence" value="ECO:0007669"/>
    <property type="project" value="TreeGrafter"/>
</dbReference>
<dbReference type="EMBL" id="GU474938">
    <property type="protein sequence ID" value="ADI20102.1"/>
    <property type="molecule type" value="Genomic_DNA"/>
</dbReference>
<sequence length="188" mass="20318">MKEKIDLDGKLLIAMPGIGDQNFDKSVIYMCSHSEEGAMGLVINKPSTNLKLSDLFKQLSIAPESTLLTETVHIGGPVEHGRGFILHSCDYVAKDSSMNVTDKISMTASLEILEDISKGKGPNDYLLSLGYSGWGPGQLEAEIQSNGWLICDTPDNFLFTTNDDEKWDIALKTIGIESGMLSTTGGTA</sequence>
<accession>E0Y0B1</accession>
<dbReference type="Gene3D" id="3.40.1740.10">
    <property type="entry name" value="VC0467-like"/>
    <property type="match status" value="1"/>
</dbReference>
<dbReference type="Pfam" id="PF02622">
    <property type="entry name" value="DUF179"/>
    <property type="match status" value="1"/>
</dbReference>
<reference evidence="3" key="1">
    <citation type="journal article" date="2011" name="Environ. Microbiol.">
        <title>Time-series analyses of Monterey Bay coastal microbial picoplankton using a 'genome proxy' microarray.</title>
        <authorList>
            <person name="Rich V.I."/>
            <person name="Pham V.D."/>
            <person name="Eppley J."/>
            <person name="Shi Y."/>
            <person name="DeLong E.F."/>
        </authorList>
    </citation>
    <scope>NUCLEOTIDE SEQUENCE</scope>
</reference>
<evidence type="ECO:0000256" key="1">
    <source>
        <dbReference type="ARBA" id="ARBA00009600"/>
    </source>
</evidence>
<proteinExistence type="inferred from homology"/>
<comment type="similarity">
    <text evidence="1 2">Belongs to the UPF0301 (AlgH) family.</text>
</comment>
<protein>
    <recommendedName>
        <fullName evidence="2">UPF0301 protein</fullName>
    </recommendedName>
</protein>
<dbReference type="NCBIfam" id="NF001268">
    <property type="entry name" value="PRK00228.1-4"/>
    <property type="match status" value="1"/>
</dbReference>
<dbReference type="HAMAP" id="MF_00758">
    <property type="entry name" value="UPF0301"/>
    <property type="match status" value="1"/>
</dbReference>
<dbReference type="PANTHER" id="PTHR30327">
    <property type="entry name" value="UNCHARACTERIZED PROTEIN YQGE"/>
    <property type="match status" value="1"/>
</dbReference>